<reference evidence="1" key="2">
    <citation type="submission" date="2016-05" db="EMBL/GenBank/DDBJ databases">
        <title>Comparative analysis highlights variable genome content of wheat rusts and divergence of the mating loci.</title>
        <authorList>
            <person name="Cuomo C.A."/>
            <person name="Bakkeren G."/>
            <person name="Szabo L."/>
            <person name="Khalil H."/>
            <person name="Joly D."/>
            <person name="Goldberg J."/>
            <person name="Young S."/>
            <person name="Zeng Q."/>
            <person name="Fellers J."/>
        </authorList>
    </citation>
    <scope>NUCLEOTIDE SEQUENCE [LARGE SCALE GENOMIC DNA]</scope>
    <source>
        <strain evidence="1">1-1 BBBD Race 1</strain>
    </source>
</reference>
<dbReference type="Proteomes" id="UP000005240">
    <property type="component" value="Unassembled WGS sequence"/>
</dbReference>
<evidence type="ECO:0000313" key="2">
    <source>
        <dbReference type="EnsemblFungi" id="PTTG_01052-t43_2-p1"/>
    </source>
</evidence>
<protein>
    <submittedName>
        <fullName evidence="1 2">Uncharacterized protein</fullName>
    </submittedName>
</protein>
<dbReference type="GO" id="GO:0006749">
    <property type="term" value="P:glutathione metabolic process"/>
    <property type="evidence" value="ECO:0007669"/>
    <property type="project" value="TreeGrafter"/>
</dbReference>
<dbReference type="STRING" id="630390.A0A0C4EJY1"/>
<dbReference type="OrthoDB" id="3643at2759"/>
<dbReference type="AlphaFoldDB" id="A0A0C4EJY1"/>
<accession>A0A0C4EJY1</accession>
<sequence length="243" mass="26426">MALADRVVEAQTPSAVVYQPSGPARRALEDQLARLQAQVVDSLHKQGFEDRRIVVERFLNMRSVSPPPPSPSRAALDLLAPFVAYRYDGTDTALMVLDPSSARPPNSGQGEPDYFDYLAAFKAAYRQQFGFILAPSVAVVCDDVRVRGSGKSSEAEGESVAAQLARIRFAPFALPPADEGGFAMVFFEQTMGRVRTPVLALEKFRPGDILDGPAVLLDQTQTVVVDPDASVRFLDAHVVIDLH</sequence>
<dbReference type="EMBL" id="ADAS02000036">
    <property type="protein sequence ID" value="OAV94803.1"/>
    <property type="molecule type" value="Genomic_DNA"/>
</dbReference>
<dbReference type="PANTHER" id="PTHR11365">
    <property type="entry name" value="5-OXOPROLINASE RELATED"/>
    <property type="match status" value="1"/>
</dbReference>
<name>A0A0C4EJY1_PUCT1</name>
<dbReference type="GO" id="GO:0005829">
    <property type="term" value="C:cytosol"/>
    <property type="evidence" value="ECO:0007669"/>
    <property type="project" value="TreeGrafter"/>
</dbReference>
<reference evidence="1" key="1">
    <citation type="submission" date="2009-11" db="EMBL/GenBank/DDBJ databases">
        <authorList>
            <consortium name="The Broad Institute Genome Sequencing Platform"/>
            <person name="Ward D."/>
            <person name="Feldgarden M."/>
            <person name="Earl A."/>
            <person name="Young S.K."/>
            <person name="Zeng Q."/>
            <person name="Koehrsen M."/>
            <person name="Alvarado L."/>
            <person name="Berlin A."/>
            <person name="Bochicchio J."/>
            <person name="Borenstein D."/>
            <person name="Chapman S.B."/>
            <person name="Chen Z."/>
            <person name="Engels R."/>
            <person name="Freedman E."/>
            <person name="Gellesch M."/>
            <person name="Goldberg J."/>
            <person name="Griggs A."/>
            <person name="Gujja S."/>
            <person name="Heilman E."/>
            <person name="Heiman D."/>
            <person name="Hepburn T."/>
            <person name="Howarth C."/>
            <person name="Jen D."/>
            <person name="Larson L."/>
            <person name="Lewis B."/>
            <person name="Mehta T."/>
            <person name="Park D."/>
            <person name="Pearson M."/>
            <person name="Roberts A."/>
            <person name="Saif S."/>
            <person name="Shea T."/>
            <person name="Shenoy N."/>
            <person name="Sisk P."/>
            <person name="Stolte C."/>
            <person name="Sykes S."/>
            <person name="Thomson T."/>
            <person name="Walk T."/>
            <person name="White J."/>
            <person name="Yandava C."/>
            <person name="Izard J."/>
            <person name="Baranova O.V."/>
            <person name="Blanton J.M."/>
            <person name="Tanner A.C."/>
            <person name="Dewhirst F.E."/>
            <person name="Haas B."/>
            <person name="Nusbaum C."/>
            <person name="Birren B."/>
        </authorList>
    </citation>
    <scope>NUCLEOTIDE SEQUENCE [LARGE SCALE GENOMIC DNA]</scope>
    <source>
        <strain evidence="1">1-1 BBBD Race 1</strain>
    </source>
</reference>
<reference evidence="2" key="4">
    <citation type="submission" date="2025-05" db="UniProtKB">
        <authorList>
            <consortium name="EnsemblFungi"/>
        </authorList>
    </citation>
    <scope>IDENTIFICATION</scope>
    <source>
        <strain evidence="2">isolate 1-1 / race 1 (BBBD)</strain>
    </source>
</reference>
<keyword evidence="3" id="KW-1185">Reference proteome</keyword>
<organism evidence="1">
    <name type="scientific">Puccinia triticina (isolate 1-1 / race 1 (BBBD))</name>
    <name type="common">Brown leaf rust fungus</name>
    <dbReference type="NCBI Taxonomy" id="630390"/>
    <lineage>
        <taxon>Eukaryota</taxon>
        <taxon>Fungi</taxon>
        <taxon>Dikarya</taxon>
        <taxon>Basidiomycota</taxon>
        <taxon>Pucciniomycotina</taxon>
        <taxon>Pucciniomycetes</taxon>
        <taxon>Pucciniales</taxon>
        <taxon>Pucciniaceae</taxon>
        <taxon>Puccinia</taxon>
    </lineage>
</organism>
<reference evidence="2 3" key="3">
    <citation type="journal article" date="2017" name="G3 (Bethesda)">
        <title>Comparative analysis highlights variable genome content of wheat rusts and divergence of the mating loci.</title>
        <authorList>
            <person name="Cuomo C.A."/>
            <person name="Bakkeren G."/>
            <person name="Khalil H.B."/>
            <person name="Panwar V."/>
            <person name="Joly D."/>
            <person name="Linning R."/>
            <person name="Sakthikumar S."/>
            <person name="Song X."/>
            <person name="Adiconis X."/>
            <person name="Fan L."/>
            <person name="Goldberg J.M."/>
            <person name="Levin J.Z."/>
            <person name="Young S."/>
            <person name="Zeng Q."/>
            <person name="Anikster Y."/>
            <person name="Bruce M."/>
            <person name="Wang M."/>
            <person name="Yin C."/>
            <person name="McCallum B."/>
            <person name="Szabo L.J."/>
            <person name="Hulbert S."/>
            <person name="Chen X."/>
            <person name="Fellers J.P."/>
        </authorList>
    </citation>
    <scope>NUCLEOTIDE SEQUENCE</scope>
    <source>
        <strain evidence="2">isolate 1-1 / race 1 (BBBD)</strain>
        <strain evidence="3">Isolate 1-1 / race 1 (BBBD)</strain>
    </source>
</reference>
<gene>
    <name evidence="1" type="ORF">PTTG_01052</name>
</gene>
<dbReference type="GO" id="GO:0017168">
    <property type="term" value="F:5-oxoprolinase (ATP-hydrolyzing) activity"/>
    <property type="evidence" value="ECO:0007669"/>
    <property type="project" value="TreeGrafter"/>
</dbReference>
<evidence type="ECO:0000313" key="3">
    <source>
        <dbReference type="Proteomes" id="UP000005240"/>
    </source>
</evidence>
<dbReference type="VEuPathDB" id="FungiDB:PTTG_01052"/>
<dbReference type="PANTHER" id="PTHR11365:SF2">
    <property type="entry name" value="5-OXOPROLINASE"/>
    <property type="match status" value="1"/>
</dbReference>
<dbReference type="InterPro" id="IPR045079">
    <property type="entry name" value="Oxoprolinase-like"/>
</dbReference>
<proteinExistence type="predicted"/>
<dbReference type="EnsemblFungi" id="PTTG_01052-t43_2">
    <property type="protein sequence ID" value="PTTG_01052-t43_2-p1"/>
    <property type="gene ID" value="PTTG_01052"/>
</dbReference>
<evidence type="ECO:0000313" key="1">
    <source>
        <dbReference type="EMBL" id="OAV94803.1"/>
    </source>
</evidence>